<reference evidence="2" key="1">
    <citation type="submission" date="2016-11" db="EMBL/GenBank/DDBJ databases">
        <authorList>
            <person name="Varghese N."/>
            <person name="Submissions S."/>
        </authorList>
    </citation>
    <scope>NUCLEOTIDE SEQUENCE [LARGE SCALE GENOMIC DNA]</scope>
    <source>
        <strain evidence="2">DSM 16785</strain>
    </source>
</reference>
<dbReference type="AlphaFoldDB" id="A0A1M4S5A9"/>
<evidence type="ECO:0000256" key="1">
    <source>
        <dbReference type="SAM" id="Phobius"/>
    </source>
</evidence>
<dbReference type="EMBL" id="FQUI01000001">
    <property type="protein sequence ID" value="SHE27394.1"/>
    <property type="molecule type" value="Genomic_DNA"/>
</dbReference>
<evidence type="ECO:0000313" key="2">
    <source>
        <dbReference type="EMBL" id="SHE27394.1"/>
    </source>
</evidence>
<protein>
    <submittedName>
        <fullName evidence="2">Uncharacterized protein</fullName>
    </submittedName>
</protein>
<proteinExistence type="predicted"/>
<dbReference type="Proteomes" id="UP000184334">
    <property type="component" value="Unassembled WGS sequence"/>
</dbReference>
<organism evidence="2 3">
    <name type="scientific">Marinitoga hydrogenitolerans (strain DSM 16785 / JCM 12826 / AT1271)</name>
    <dbReference type="NCBI Taxonomy" id="1122195"/>
    <lineage>
        <taxon>Bacteria</taxon>
        <taxon>Thermotogati</taxon>
        <taxon>Thermotogota</taxon>
        <taxon>Thermotogae</taxon>
        <taxon>Petrotogales</taxon>
        <taxon>Petrotogaceae</taxon>
        <taxon>Marinitoga</taxon>
    </lineage>
</organism>
<dbReference type="RefSeq" id="WP_072862181.1">
    <property type="nucleotide sequence ID" value="NZ_FQUI01000001.1"/>
</dbReference>
<feature type="transmembrane region" description="Helical" evidence="1">
    <location>
        <begin position="6"/>
        <end position="27"/>
    </location>
</feature>
<keyword evidence="3" id="KW-1185">Reference proteome</keyword>
<keyword evidence="1" id="KW-0472">Membrane</keyword>
<name>A0A1M4S5A9_MARH1</name>
<accession>A0A1M4S5A9</accession>
<dbReference type="OrthoDB" id="47044at2"/>
<gene>
    <name evidence="2" type="ORF">SAMN02745164_00046</name>
</gene>
<sequence length="194" mass="23573">MNVKKIFSPYYVLFFLTIMLILLIIIFNYKFHYSFDPDYIKTLSWNKRSSYIKQREILSKLKNKQFYTEKDLILINQLISISNVLKDNKTFKYAQKLKFDFLFNSLKDFSNSSYLFTFTKDMSLNEKIVTYLLSKNEKYLEAVLKESSEKEKMLFLYMLNLFFPEKIQNFYKYFTKTEIDNIKLIIEYINIKGE</sequence>
<keyword evidence="1" id="KW-1133">Transmembrane helix</keyword>
<dbReference type="STRING" id="1122195.SAMN02745164_00046"/>
<keyword evidence="1" id="KW-0812">Transmembrane</keyword>
<evidence type="ECO:0000313" key="3">
    <source>
        <dbReference type="Proteomes" id="UP000184334"/>
    </source>
</evidence>
<comment type="caution">
    <text evidence="2">The sequence shown here is derived from an EMBL/GenBank/DDBJ whole genome shotgun (WGS) entry which is preliminary data.</text>
</comment>